<dbReference type="GO" id="GO:0098632">
    <property type="term" value="F:cell-cell adhesion mediator activity"/>
    <property type="evidence" value="ECO:0007669"/>
    <property type="project" value="TreeGrafter"/>
</dbReference>
<dbReference type="Pfam" id="PF07679">
    <property type="entry name" value="I-set"/>
    <property type="match status" value="1"/>
</dbReference>
<keyword evidence="1" id="KW-0393">Immunoglobulin domain</keyword>
<accession>U2RPT0</accession>
<sequence length="591" mass="56400">GASGCDTAAGAVTAAPYLTLRLTASPATLVAPQTTTTLTASLLTDSAGASVTPSDLTAFEGTSVAFGRTGTAGTVSPLSATMSGGVATAALGLMQPGLATASATLGAASAVTTVVLSAPPAFTTGSTATGVIGTAGTFTVSTTGYPTPALSLIGGLPTGVVFVDNGDGTATVSGTPMDAAKDYPVTVRASNAGGTVDQALTYVLNQTSAITSPNAASFTAGSAGSFTVTTTGRPTPDPITLVGTLPSGLTFTDNHDGTATIAGTPAAKTGGVRTLSLTAGNGVGAAAAQTLTLTVQEAPVLTSSAVATATVGQGFSFTVTTDRGYPVPALALTGTLPTGLGFVDNGDGSGTISGTPTGSGGVAALGVTASNGVAPAASGDLTLTVRTAPAVTTAPADQKVVAGAPVVFTAAASGFPAPTAQWSVSTDGGASYAPITGATATSYGFTAAAGDDGNRYRVTFENSAGSVSADATLSVGTAPTFSSAAGTTFLLDGAAHTFAVTTTGFPNAALSASGLPAWLTMTDNGDKTGTLAGTPPAGSAGVHTFTLTASNSYQPDATQSFALTVAESPAITSAASAPFTAGAAGSFTVTT</sequence>
<dbReference type="PANTHER" id="PTHR10075">
    <property type="entry name" value="BASIGIN RELATED"/>
    <property type="match status" value="1"/>
</dbReference>
<dbReference type="OrthoDB" id="5135378at2"/>
<dbReference type="GO" id="GO:0005975">
    <property type="term" value="P:carbohydrate metabolic process"/>
    <property type="evidence" value="ECO:0007669"/>
    <property type="project" value="UniProtKB-ARBA"/>
</dbReference>
<dbReference type="Gene3D" id="2.60.40.10">
    <property type="entry name" value="Immunoglobulins"/>
    <property type="match status" value="5"/>
</dbReference>
<dbReference type="InterPro" id="IPR036179">
    <property type="entry name" value="Ig-like_dom_sf"/>
</dbReference>
<gene>
    <name evidence="3" type="ORF">N136_03078</name>
</gene>
<evidence type="ECO:0000313" key="4">
    <source>
        <dbReference type="Proteomes" id="UP000016605"/>
    </source>
</evidence>
<dbReference type="SUPFAM" id="SSF48726">
    <property type="entry name" value="Immunoglobulin"/>
    <property type="match status" value="1"/>
</dbReference>
<dbReference type="GO" id="GO:0007156">
    <property type="term" value="P:homophilic cell adhesion via plasma membrane adhesion molecules"/>
    <property type="evidence" value="ECO:0007669"/>
    <property type="project" value="TreeGrafter"/>
</dbReference>
<dbReference type="Pfam" id="PF05345">
    <property type="entry name" value="He_PIG"/>
    <property type="match status" value="2"/>
</dbReference>
<dbReference type="PROSITE" id="PS50835">
    <property type="entry name" value="IG_LIKE"/>
    <property type="match status" value="1"/>
</dbReference>
<organism evidence="3 4">
    <name type="scientific">Leifsonia aquatica ATCC 14665</name>
    <dbReference type="NCBI Taxonomy" id="1358026"/>
    <lineage>
        <taxon>Bacteria</taxon>
        <taxon>Bacillati</taxon>
        <taxon>Actinomycetota</taxon>
        <taxon>Actinomycetes</taxon>
        <taxon>Micrococcales</taxon>
        <taxon>Microbacteriaceae</taxon>
        <taxon>Leifsonia</taxon>
    </lineage>
</organism>
<dbReference type="InterPro" id="IPR015919">
    <property type="entry name" value="Cadherin-like_sf"/>
</dbReference>
<name>U2RPT0_LEIAQ</name>
<feature type="domain" description="Ig-like" evidence="2">
    <location>
        <begin position="389"/>
        <end position="474"/>
    </location>
</feature>
<comment type="caution">
    <text evidence="3">The sequence shown here is derived from an EMBL/GenBank/DDBJ whole genome shotgun (WGS) entry which is preliminary data.</text>
</comment>
<dbReference type="EMBL" id="AWVQ01000422">
    <property type="protein sequence ID" value="ERK70579.1"/>
    <property type="molecule type" value="Genomic_DNA"/>
</dbReference>
<dbReference type="AlphaFoldDB" id="U2RPT0"/>
<dbReference type="SUPFAM" id="SSF49313">
    <property type="entry name" value="Cadherin-like"/>
    <property type="match status" value="3"/>
</dbReference>
<evidence type="ECO:0000313" key="3">
    <source>
        <dbReference type="EMBL" id="ERK70579.1"/>
    </source>
</evidence>
<feature type="non-terminal residue" evidence="3">
    <location>
        <position position="591"/>
    </location>
</feature>
<evidence type="ECO:0000259" key="2">
    <source>
        <dbReference type="PROSITE" id="PS50835"/>
    </source>
</evidence>
<evidence type="ECO:0000256" key="1">
    <source>
        <dbReference type="ARBA" id="ARBA00023319"/>
    </source>
</evidence>
<protein>
    <submittedName>
        <fullName evidence="3">Immunoglobulin I-set domain protein</fullName>
    </submittedName>
</protein>
<reference evidence="3 4" key="1">
    <citation type="submission" date="2013-08" db="EMBL/GenBank/DDBJ databases">
        <authorList>
            <person name="Weinstock G."/>
            <person name="Sodergren E."/>
            <person name="Wylie T."/>
            <person name="Fulton L."/>
            <person name="Fulton R."/>
            <person name="Fronick C."/>
            <person name="O'Laughlin M."/>
            <person name="Godfrey J."/>
            <person name="Miner T."/>
            <person name="Herter B."/>
            <person name="Appelbaum E."/>
            <person name="Cordes M."/>
            <person name="Lek S."/>
            <person name="Wollam A."/>
            <person name="Pepin K.H."/>
            <person name="Palsikar V.B."/>
            <person name="Mitreva M."/>
            <person name="Wilson R.K."/>
        </authorList>
    </citation>
    <scope>NUCLEOTIDE SEQUENCE [LARGE SCALE GENOMIC DNA]</scope>
    <source>
        <strain evidence="3 4">ATCC 14665</strain>
    </source>
</reference>
<dbReference type="GO" id="GO:0005509">
    <property type="term" value="F:calcium ion binding"/>
    <property type="evidence" value="ECO:0007669"/>
    <property type="project" value="InterPro"/>
</dbReference>
<dbReference type="InterPro" id="IPR007110">
    <property type="entry name" value="Ig-like_dom"/>
</dbReference>
<dbReference type="RefSeq" id="WP_021763623.1">
    <property type="nucleotide sequence ID" value="NZ_KI272307.1"/>
</dbReference>
<dbReference type="HOGENOM" id="CLU_461981_0_0_11"/>
<proteinExistence type="predicted"/>
<dbReference type="Proteomes" id="UP000016605">
    <property type="component" value="Unassembled WGS sequence"/>
</dbReference>
<dbReference type="GO" id="GO:0005886">
    <property type="term" value="C:plasma membrane"/>
    <property type="evidence" value="ECO:0007669"/>
    <property type="project" value="TreeGrafter"/>
</dbReference>
<dbReference type="PANTHER" id="PTHR10075:SF100">
    <property type="entry name" value="FASCICLIN-2"/>
    <property type="match status" value="1"/>
</dbReference>
<feature type="non-terminal residue" evidence="3">
    <location>
        <position position="1"/>
    </location>
</feature>
<dbReference type="InterPro" id="IPR013098">
    <property type="entry name" value="Ig_I-set"/>
</dbReference>
<dbReference type="InterPro" id="IPR013783">
    <property type="entry name" value="Ig-like_fold"/>
</dbReference>